<dbReference type="SMART" id="SM01321">
    <property type="entry name" value="Y1_Tnp"/>
    <property type="match status" value="1"/>
</dbReference>
<evidence type="ECO:0000259" key="1">
    <source>
        <dbReference type="SMART" id="SM01321"/>
    </source>
</evidence>
<organism evidence="2 3">
    <name type="scientific">Candidatus Portnoybacteria bacterium CG_4_10_14_0_8_um_filter_40_50</name>
    <dbReference type="NCBI Taxonomy" id="1974800"/>
    <lineage>
        <taxon>Bacteria</taxon>
        <taxon>Candidatus Portnoyibacteriota</taxon>
    </lineage>
</organism>
<feature type="non-terminal residue" evidence="2">
    <location>
        <position position="73"/>
    </location>
</feature>
<proteinExistence type="predicted"/>
<dbReference type="Pfam" id="PF01797">
    <property type="entry name" value="Y1_Tnp"/>
    <property type="match status" value="1"/>
</dbReference>
<feature type="domain" description="Transposase IS200-like" evidence="1">
    <location>
        <begin position="1"/>
        <end position="70"/>
    </location>
</feature>
<dbReference type="GO" id="GO:0006313">
    <property type="term" value="P:DNA transposition"/>
    <property type="evidence" value="ECO:0007669"/>
    <property type="project" value="InterPro"/>
</dbReference>
<dbReference type="Gene3D" id="3.30.70.1290">
    <property type="entry name" value="Transposase IS200-like"/>
    <property type="match status" value="1"/>
</dbReference>
<evidence type="ECO:0000313" key="2">
    <source>
        <dbReference type="EMBL" id="PIY74695.1"/>
    </source>
</evidence>
<accession>A0A2M7QRT0</accession>
<name>A0A2M7QRT0_9BACT</name>
<dbReference type="NCBIfam" id="NF033573">
    <property type="entry name" value="transpos_IS200"/>
    <property type="match status" value="1"/>
</dbReference>
<dbReference type="AlphaFoldDB" id="A0A2M7QRT0"/>
<gene>
    <name evidence="2" type="ORF">COY85_02505</name>
</gene>
<comment type="caution">
    <text evidence="2">The sequence shown here is derived from an EMBL/GenBank/DDBJ whole genome shotgun (WGS) entry which is preliminary data.</text>
</comment>
<dbReference type="SUPFAM" id="SSF143422">
    <property type="entry name" value="Transposase IS200-like"/>
    <property type="match status" value="1"/>
</dbReference>
<dbReference type="Proteomes" id="UP000229481">
    <property type="component" value="Unassembled WGS sequence"/>
</dbReference>
<dbReference type="EMBL" id="PFLK01000060">
    <property type="protein sequence ID" value="PIY74695.1"/>
    <property type="molecule type" value="Genomic_DNA"/>
</dbReference>
<reference evidence="3" key="1">
    <citation type="submission" date="2017-09" db="EMBL/GenBank/DDBJ databases">
        <title>Depth-based differentiation of microbial function through sediment-hosted aquifers and enrichment of novel symbionts in the deep terrestrial subsurface.</title>
        <authorList>
            <person name="Probst A.J."/>
            <person name="Ladd B."/>
            <person name="Jarett J.K."/>
            <person name="Geller-Mcgrath D.E."/>
            <person name="Sieber C.M.K."/>
            <person name="Emerson J.B."/>
            <person name="Anantharaman K."/>
            <person name="Thomas B.C."/>
            <person name="Malmstrom R."/>
            <person name="Stieglmeier M."/>
            <person name="Klingl A."/>
            <person name="Woyke T."/>
            <person name="Ryan C.M."/>
            <person name="Banfield J.F."/>
        </authorList>
    </citation>
    <scope>NUCLEOTIDE SEQUENCE [LARGE SCALE GENOMIC DNA]</scope>
</reference>
<sequence length="73" mass="8598">MIQRDHIHMLIQINPRQSVAKVVNLLKGGSSRVIRTEYPEIEEFLWGDSFWGDGYFVESIGNKNETVMRQYIR</sequence>
<dbReference type="PANTHER" id="PTHR33360:SF2">
    <property type="entry name" value="TRANSPOSASE FOR INSERTION SEQUENCE ELEMENT IS200"/>
    <property type="match status" value="1"/>
</dbReference>
<dbReference type="GO" id="GO:0004803">
    <property type="term" value="F:transposase activity"/>
    <property type="evidence" value="ECO:0007669"/>
    <property type="project" value="InterPro"/>
</dbReference>
<dbReference type="GO" id="GO:0003677">
    <property type="term" value="F:DNA binding"/>
    <property type="evidence" value="ECO:0007669"/>
    <property type="project" value="InterPro"/>
</dbReference>
<dbReference type="PANTHER" id="PTHR33360">
    <property type="entry name" value="TRANSPOSASE FOR INSERTION SEQUENCE ELEMENT IS200"/>
    <property type="match status" value="1"/>
</dbReference>
<evidence type="ECO:0000313" key="3">
    <source>
        <dbReference type="Proteomes" id="UP000229481"/>
    </source>
</evidence>
<protein>
    <submittedName>
        <fullName evidence="2">IS200/IS605 family transposase</fullName>
    </submittedName>
</protein>
<dbReference type="InterPro" id="IPR002686">
    <property type="entry name" value="Transposase_17"/>
</dbReference>
<dbReference type="InterPro" id="IPR036515">
    <property type="entry name" value="Transposase_17_sf"/>
</dbReference>